<name>A0ABW2FRI1_9ACTN</name>
<dbReference type="RefSeq" id="WP_345709311.1">
    <property type="nucleotide sequence ID" value="NZ_BAABKV010000001.1"/>
</dbReference>
<comment type="caution">
    <text evidence="7">The sequence shown here is derived from an EMBL/GenBank/DDBJ whole genome shotgun (WGS) entry which is preliminary data.</text>
</comment>
<keyword evidence="8" id="KW-1185">Reference proteome</keyword>
<evidence type="ECO:0000256" key="3">
    <source>
        <dbReference type="ARBA" id="ARBA00023136"/>
    </source>
</evidence>
<dbReference type="SUPFAM" id="SSF53850">
    <property type="entry name" value="Periplasmic binding protein-like II"/>
    <property type="match status" value="1"/>
</dbReference>
<keyword evidence="4" id="KW-0564">Palmitate</keyword>
<protein>
    <submittedName>
        <fullName evidence="7">ABC transporter substrate-binding protein</fullName>
    </submittedName>
</protein>
<dbReference type="Pfam" id="PF01547">
    <property type="entry name" value="SBP_bac_1"/>
    <property type="match status" value="1"/>
</dbReference>
<feature type="signal peptide" evidence="6">
    <location>
        <begin position="1"/>
        <end position="20"/>
    </location>
</feature>
<evidence type="ECO:0000256" key="4">
    <source>
        <dbReference type="ARBA" id="ARBA00023139"/>
    </source>
</evidence>
<sequence>MRRGWVAVAAATMVVLTACSSQGGASSSSAATAAADPAKVAGSITVLTNRTDQIKDGSLKKYADEFATVYPNVKVKFEGLTDYEGETKIRMNTENYGDVLLIPDNVSITQYPTFFAPLGDSGELSKTYNWTDYSTVKGKVYGLANFGTATGLVYNKAVWKQAGVTEWPKSPQEFIDDLKAIKAKTQATPYYTNYKDAWPLQKWTDNIGGPSCNQSGKDKLATTAEPWAAGQDLNAIDGLLYTTVHEKLSEDDPTTTNWEKSKTLLGTGRIGTMLLGSWAVPQMQAAAKAAGGSADDIGFMPFPQATGGKLCTVLQPDYKYAVNVHSKNKEAARAWIDWYLNKSGSAAAEQAVSSVKGSALPESLKPFETQGVTLLLGQTQENAATISRIDKGSEIGLNTPDYRQKLVDIARGAATGDMNSYFADLDKKWSAAQKTVAG</sequence>
<dbReference type="EMBL" id="JBHTAJ010000005">
    <property type="protein sequence ID" value="MFC7178637.1"/>
    <property type="molecule type" value="Genomic_DNA"/>
</dbReference>
<dbReference type="Gene3D" id="3.40.190.10">
    <property type="entry name" value="Periplasmic binding protein-like II"/>
    <property type="match status" value="2"/>
</dbReference>
<evidence type="ECO:0000256" key="2">
    <source>
        <dbReference type="ARBA" id="ARBA00022729"/>
    </source>
</evidence>
<organism evidence="7 8">
    <name type="scientific">Kitasatospora paranensis</name>
    <dbReference type="NCBI Taxonomy" id="258053"/>
    <lineage>
        <taxon>Bacteria</taxon>
        <taxon>Bacillati</taxon>
        <taxon>Actinomycetota</taxon>
        <taxon>Actinomycetes</taxon>
        <taxon>Kitasatosporales</taxon>
        <taxon>Streptomycetaceae</taxon>
        <taxon>Kitasatospora</taxon>
    </lineage>
</organism>
<evidence type="ECO:0000256" key="6">
    <source>
        <dbReference type="SAM" id="SignalP"/>
    </source>
</evidence>
<accession>A0ABW2FRI1</accession>
<dbReference type="InterPro" id="IPR050490">
    <property type="entry name" value="Bact_solute-bd_prot1"/>
</dbReference>
<dbReference type="Proteomes" id="UP001596435">
    <property type="component" value="Unassembled WGS sequence"/>
</dbReference>
<keyword evidence="5" id="KW-0449">Lipoprotein</keyword>
<evidence type="ECO:0000256" key="5">
    <source>
        <dbReference type="ARBA" id="ARBA00023288"/>
    </source>
</evidence>
<feature type="chain" id="PRO_5047501399" evidence="6">
    <location>
        <begin position="21"/>
        <end position="438"/>
    </location>
</feature>
<proteinExistence type="predicted"/>
<evidence type="ECO:0000313" key="8">
    <source>
        <dbReference type="Proteomes" id="UP001596435"/>
    </source>
</evidence>
<dbReference type="PANTHER" id="PTHR43649:SF33">
    <property type="entry name" value="POLYGALACTURONAN_RHAMNOGALACTURONAN-BINDING PROTEIN YTCQ"/>
    <property type="match status" value="1"/>
</dbReference>
<evidence type="ECO:0000256" key="1">
    <source>
        <dbReference type="ARBA" id="ARBA00022475"/>
    </source>
</evidence>
<gene>
    <name evidence="7" type="ORF">ACFQMG_03545</name>
</gene>
<keyword evidence="1" id="KW-1003">Cell membrane</keyword>
<keyword evidence="2 6" id="KW-0732">Signal</keyword>
<evidence type="ECO:0000313" key="7">
    <source>
        <dbReference type="EMBL" id="MFC7178637.1"/>
    </source>
</evidence>
<reference evidence="8" key="1">
    <citation type="journal article" date="2019" name="Int. J. Syst. Evol. Microbiol.">
        <title>The Global Catalogue of Microorganisms (GCM) 10K type strain sequencing project: providing services to taxonomists for standard genome sequencing and annotation.</title>
        <authorList>
            <consortium name="The Broad Institute Genomics Platform"/>
            <consortium name="The Broad Institute Genome Sequencing Center for Infectious Disease"/>
            <person name="Wu L."/>
            <person name="Ma J."/>
        </authorList>
    </citation>
    <scope>NUCLEOTIDE SEQUENCE [LARGE SCALE GENOMIC DNA]</scope>
    <source>
        <strain evidence="8">CGMCC 1.12859</strain>
    </source>
</reference>
<dbReference type="PANTHER" id="PTHR43649">
    <property type="entry name" value="ARABINOSE-BINDING PROTEIN-RELATED"/>
    <property type="match status" value="1"/>
</dbReference>
<dbReference type="InterPro" id="IPR006059">
    <property type="entry name" value="SBP"/>
</dbReference>
<keyword evidence="3" id="KW-0472">Membrane</keyword>
<dbReference type="PROSITE" id="PS51257">
    <property type="entry name" value="PROKAR_LIPOPROTEIN"/>
    <property type="match status" value="1"/>
</dbReference>